<name>A0ABQ4Y3F9_9ASTR</name>
<gene>
    <name evidence="1" type="ORF">Tco_0704416</name>
</gene>
<dbReference type="EMBL" id="BQNB010010016">
    <property type="protein sequence ID" value="GJS71575.1"/>
    <property type="molecule type" value="Genomic_DNA"/>
</dbReference>
<comment type="caution">
    <text evidence="1">The sequence shown here is derived from an EMBL/GenBank/DDBJ whole genome shotgun (WGS) entry which is preliminary data.</text>
</comment>
<keyword evidence="2" id="KW-1185">Reference proteome</keyword>
<reference evidence="1" key="1">
    <citation type="journal article" date="2022" name="Int. J. Mol. Sci.">
        <title>Draft Genome of Tanacetum Coccineum: Genomic Comparison of Closely Related Tanacetum-Family Plants.</title>
        <authorList>
            <person name="Yamashiro T."/>
            <person name="Shiraishi A."/>
            <person name="Nakayama K."/>
            <person name="Satake H."/>
        </authorList>
    </citation>
    <scope>NUCLEOTIDE SEQUENCE</scope>
</reference>
<proteinExistence type="predicted"/>
<accession>A0ABQ4Y3F9</accession>
<protein>
    <submittedName>
        <fullName evidence="1">Uncharacterized protein</fullName>
    </submittedName>
</protein>
<dbReference type="Proteomes" id="UP001151760">
    <property type="component" value="Unassembled WGS sequence"/>
</dbReference>
<evidence type="ECO:0000313" key="1">
    <source>
        <dbReference type="EMBL" id="GJS71575.1"/>
    </source>
</evidence>
<organism evidence="1 2">
    <name type="scientific">Tanacetum coccineum</name>
    <dbReference type="NCBI Taxonomy" id="301880"/>
    <lineage>
        <taxon>Eukaryota</taxon>
        <taxon>Viridiplantae</taxon>
        <taxon>Streptophyta</taxon>
        <taxon>Embryophyta</taxon>
        <taxon>Tracheophyta</taxon>
        <taxon>Spermatophyta</taxon>
        <taxon>Magnoliopsida</taxon>
        <taxon>eudicotyledons</taxon>
        <taxon>Gunneridae</taxon>
        <taxon>Pentapetalae</taxon>
        <taxon>asterids</taxon>
        <taxon>campanulids</taxon>
        <taxon>Asterales</taxon>
        <taxon>Asteraceae</taxon>
        <taxon>Asteroideae</taxon>
        <taxon>Anthemideae</taxon>
        <taxon>Anthemidinae</taxon>
        <taxon>Tanacetum</taxon>
    </lineage>
</organism>
<evidence type="ECO:0000313" key="2">
    <source>
        <dbReference type="Proteomes" id="UP001151760"/>
    </source>
</evidence>
<reference evidence="1" key="2">
    <citation type="submission" date="2022-01" db="EMBL/GenBank/DDBJ databases">
        <authorList>
            <person name="Yamashiro T."/>
            <person name="Shiraishi A."/>
            <person name="Satake H."/>
            <person name="Nakayama K."/>
        </authorList>
    </citation>
    <scope>NUCLEOTIDE SEQUENCE</scope>
</reference>
<sequence>MDTELVEGIEGKLETLIETVKKQACEQQDQKKAIESTMSTCLYVGREEISLTPATITEMLNKKLQADH</sequence>